<protein>
    <recommendedName>
        <fullName evidence="5">Lipoprotein</fullName>
    </recommendedName>
</protein>
<evidence type="ECO:0000313" key="1">
    <source>
        <dbReference type="EMBL" id="AHW61848.1"/>
    </source>
</evidence>
<dbReference type="Proteomes" id="UP000181981">
    <property type="component" value="Unassembled WGS sequence"/>
</dbReference>
<gene>
    <name evidence="1" type="ORF">FH5T_09435</name>
    <name evidence="2" type="ORF">SAMN05444285_1029</name>
</gene>
<sequence length="111" mass="13272">MRKLFYISLFIVALLACEDREPEPIIVPEWLKPRLTELESSGECYGCRVQRWTYNEEYFYHLYCDYWSCSNCEVYKSNGTLVEWGETIDPVDFEANKYRPTIVWECGDELD</sequence>
<dbReference type="STRING" id="1168034.FH5T_09435"/>
<dbReference type="HOGENOM" id="CLU_2154359_0_0_10"/>
<reference evidence="1 3" key="1">
    <citation type="submission" date="2014-03" db="EMBL/GenBank/DDBJ databases">
        <title>Complete genome sequence of a deeply braunched marine Bacteroidia bacterium Draconibacterium orientale type strain FH5T.</title>
        <authorList>
            <person name="Li X."/>
            <person name="Wang X."/>
            <person name="Xie Z."/>
            <person name="Du Z."/>
            <person name="Chen G."/>
        </authorList>
    </citation>
    <scope>NUCLEOTIDE SEQUENCE [LARGE SCALE GENOMIC DNA]</scope>
    <source>
        <strain evidence="1 3">FH5</strain>
    </source>
</reference>
<evidence type="ECO:0000313" key="4">
    <source>
        <dbReference type="Proteomes" id="UP000181981"/>
    </source>
</evidence>
<evidence type="ECO:0000313" key="3">
    <source>
        <dbReference type="Proteomes" id="UP000023772"/>
    </source>
</evidence>
<dbReference type="KEGG" id="dori:FH5T_09435"/>
<organism evidence="2 4">
    <name type="scientific">Draconibacterium orientale</name>
    <dbReference type="NCBI Taxonomy" id="1168034"/>
    <lineage>
        <taxon>Bacteria</taxon>
        <taxon>Pseudomonadati</taxon>
        <taxon>Bacteroidota</taxon>
        <taxon>Bacteroidia</taxon>
        <taxon>Marinilabiliales</taxon>
        <taxon>Prolixibacteraceae</taxon>
        <taxon>Draconibacterium</taxon>
    </lineage>
</organism>
<dbReference type="AlphaFoldDB" id="X5DFY7"/>
<dbReference type="RefSeq" id="WP_038557797.1">
    <property type="nucleotide sequence ID" value="NZ_FOHT01000002.1"/>
</dbReference>
<dbReference type="EMBL" id="CP007451">
    <property type="protein sequence ID" value="AHW61848.1"/>
    <property type="molecule type" value="Genomic_DNA"/>
</dbReference>
<accession>X5DFY7</accession>
<evidence type="ECO:0000313" key="2">
    <source>
        <dbReference type="EMBL" id="SES76202.1"/>
    </source>
</evidence>
<dbReference type="OrthoDB" id="1098690at2"/>
<reference evidence="2 4" key="2">
    <citation type="submission" date="2016-10" db="EMBL/GenBank/DDBJ databases">
        <authorList>
            <person name="de Groot N.N."/>
        </authorList>
    </citation>
    <scope>NUCLEOTIDE SEQUENCE [LARGE SCALE GENOMIC DNA]</scope>
    <source>
        <strain evidence="2 4">DSM 25947</strain>
    </source>
</reference>
<evidence type="ECO:0008006" key="5">
    <source>
        <dbReference type="Google" id="ProtNLM"/>
    </source>
</evidence>
<dbReference type="PROSITE" id="PS51257">
    <property type="entry name" value="PROKAR_LIPOPROTEIN"/>
    <property type="match status" value="1"/>
</dbReference>
<name>X5DFY7_9BACT</name>
<dbReference type="EMBL" id="FOHT01000002">
    <property type="protein sequence ID" value="SES76202.1"/>
    <property type="molecule type" value="Genomic_DNA"/>
</dbReference>
<proteinExistence type="predicted"/>
<dbReference type="Proteomes" id="UP000023772">
    <property type="component" value="Chromosome"/>
</dbReference>
<keyword evidence="3" id="KW-1185">Reference proteome</keyword>